<protein>
    <recommendedName>
        <fullName evidence="10">G-protein coupled receptors family 1 profile domain-containing protein</fullName>
    </recommendedName>
</protein>
<evidence type="ECO:0000256" key="6">
    <source>
        <dbReference type="ARBA" id="ARBA00023170"/>
    </source>
</evidence>
<sequence>MQTRDHTIDDDFNGTVDANTVLGLQKDTQFDRIVKIVFYSALIILGVFGNLIIIVVIARYKHLRTKFNLYVVNLAVCDLLVAVTCPWVHLMTDLSPHWPLGEVICKVHTFVQVTMICSSIFTLCTLTLDRYMAITSPGCLWITQKYQPLTIVIIWVCSLGVAVPWLIFQIYNEFDWIGGHEVVCQVAFPSLAHRRTYYVCFFVLVFLVPVLLMLALLVAAIIRTGYARPDGSLTTEEFKRSQRMAQYFLFTVIVLFCVCWAPQQALLLWDVYRDIHVKPPGLRSVHFAALYVAYSSSAINPIIYFLFSKCFRETVKGCCSRRRQILQVAVEPLQGPSVPLDESSEHDGER</sequence>
<evidence type="ECO:0000256" key="8">
    <source>
        <dbReference type="RuleBase" id="RU000688"/>
    </source>
</evidence>
<evidence type="ECO:0000256" key="7">
    <source>
        <dbReference type="ARBA" id="ARBA00023224"/>
    </source>
</evidence>
<gene>
    <name evidence="11" type="ORF">DPMN_024128</name>
</gene>
<evidence type="ECO:0000256" key="9">
    <source>
        <dbReference type="SAM" id="Phobius"/>
    </source>
</evidence>
<feature type="transmembrane region" description="Helical" evidence="9">
    <location>
        <begin position="149"/>
        <end position="171"/>
    </location>
</feature>
<feature type="transmembrane region" description="Helical" evidence="9">
    <location>
        <begin position="36"/>
        <end position="58"/>
    </location>
</feature>
<comment type="similarity">
    <text evidence="8">Belongs to the G-protein coupled receptor 1 family.</text>
</comment>
<evidence type="ECO:0000259" key="10">
    <source>
        <dbReference type="PROSITE" id="PS50262"/>
    </source>
</evidence>
<dbReference type="SUPFAM" id="SSF81321">
    <property type="entry name" value="Family A G protein-coupled receptor-like"/>
    <property type="match status" value="1"/>
</dbReference>
<name>A0A9D4LNJ1_DREPO</name>
<evidence type="ECO:0000256" key="5">
    <source>
        <dbReference type="ARBA" id="ARBA00023136"/>
    </source>
</evidence>
<feature type="domain" description="G-protein coupled receptors family 1 profile" evidence="10">
    <location>
        <begin position="49"/>
        <end position="304"/>
    </location>
</feature>
<evidence type="ECO:0000256" key="4">
    <source>
        <dbReference type="ARBA" id="ARBA00023040"/>
    </source>
</evidence>
<dbReference type="InterPro" id="IPR017452">
    <property type="entry name" value="GPCR_Rhodpsn_7TM"/>
</dbReference>
<dbReference type="PRINTS" id="PR00237">
    <property type="entry name" value="GPCRRHODOPSN"/>
</dbReference>
<feature type="transmembrane region" description="Helical" evidence="9">
    <location>
        <begin position="110"/>
        <end position="128"/>
    </location>
</feature>
<proteinExistence type="inferred from homology"/>
<evidence type="ECO:0000256" key="1">
    <source>
        <dbReference type="ARBA" id="ARBA00004141"/>
    </source>
</evidence>
<dbReference type="Gene3D" id="1.20.1070.10">
    <property type="entry name" value="Rhodopsin 7-helix transmembrane proteins"/>
    <property type="match status" value="1"/>
</dbReference>
<accession>A0A9D4LNJ1</accession>
<dbReference type="InterPro" id="IPR000276">
    <property type="entry name" value="GPCR_Rhodpsn"/>
</dbReference>
<dbReference type="CDD" id="cd00637">
    <property type="entry name" value="7tm_classA_rhodopsin-like"/>
    <property type="match status" value="1"/>
</dbReference>
<dbReference type="Proteomes" id="UP000828390">
    <property type="component" value="Unassembled WGS sequence"/>
</dbReference>
<evidence type="ECO:0000256" key="2">
    <source>
        <dbReference type="ARBA" id="ARBA00022692"/>
    </source>
</evidence>
<feature type="transmembrane region" description="Helical" evidence="9">
    <location>
        <begin position="247"/>
        <end position="268"/>
    </location>
</feature>
<keyword evidence="5 9" id="KW-0472">Membrane</keyword>
<dbReference type="GO" id="GO:0005886">
    <property type="term" value="C:plasma membrane"/>
    <property type="evidence" value="ECO:0007669"/>
    <property type="project" value="TreeGrafter"/>
</dbReference>
<comment type="subcellular location">
    <subcellularLocation>
        <location evidence="1">Membrane</location>
        <topology evidence="1">Multi-pass membrane protein</topology>
    </subcellularLocation>
</comment>
<evidence type="ECO:0000313" key="12">
    <source>
        <dbReference type="Proteomes" id="UP000828390"/>
    </source>
</evidence>
<dbReference type="PANTHER" id="PTHR45695:SF9">
    <property type="entry name" value="LEUCOKININ RECEPTOR"/>
    <property type="match status" value="1"/>
</dbReference>
<dbReference type="PANTHER" id="PTHR45695">
    <property type="entry name" value="LEUCOKININ RECEPTOR-RELATED"/>
    <property type="match status" value="1"/>
</dbReference>
<feature type="transmembrane region" description="Helical" evidence="9">
    <location>
        <begin position="196"/>
        <end position="226"/>
    </location>
</feature>
<keyword evidence="7 8" id="KW-0807">Transducer</keyword>
<keyword evidence="12" id="KW-1185">Reference proteome</keyword>
<dbReference type="PROSITE" id="PS00237">
    <property type="entry name" value="G_PROTEIN_RECEP_F1_1"/>
    <property type="match status" value="1"/>
</dbReference>
<feature type="transmembrane region" description="Helical" evidence="9">
    <location>
        <begin position="288"/>
        <end position="307"/>
    </location>
</feature>
<evidence type="ECO:0000313" key="11">
    <source>
        <dbReference type="EMBL" id="KAH3861201.1"/>
    </source>
</evidence>
<feature type="transmembrane region" description="Helical" evidence="9">
    <location>
        <begin position="70"/>
        <end position="90"/>
    </location>
</feature>
<dbReference type="EMBL" id="JAIWYP010000002">
    <property type="protein sequence ID" value="KAH3861201.1"/>
    <property type="molecule type" value="Genomic_DNA"/>
</dbReference>
<keyword evidence="4 8" id="KW-0297">G-protein coupled receptor</keyword>
<dbReference type="AlphaFoldDB" id="A0A9D4LNJ1"/>
<keyword evidence="2 8" id="KW-0812">Transmembrane</keyword>
<dbReference type="PROSITE" id="PS50262">
    <property type="entry name" value="G_PROTEIN_RECEP_F1_2"/>
    <property type="match status" value="1"/>
</dbReference>
<dbReference type="OrthoDB" id="5975505at2759"/>
<keyword evidence="3 9" id="KW-1133">Transmembrane helix</keyword>
<reference evidence="11" key="1">
    <citation type="journal article" date="2019" name="bioRxiv">
        <title>The Genome of the Zebra Mussel, Dreissena polymorpha: A Resource for Invasive Species Research.</title>
        <authorList>
            <person name="McCartney M.A."/>
            <person name="Auch B."/>
            <person name="Kono T."/>
            <person name="Mallez S."/>
            <person name="Zhang Y."/>
            <person name="Obille A."/>
            <person name="Becker A."/>
            <person name="Abrahante J.E."/>
            <person name="Garbe J."/>
            <person name="Badalamenti J.P."/>
            <person name="Herman A."/>
            <person name="Mangelson H."/>
            <person name="Liachko I."/>
            <person name="Sullivan S."/>
            <person name="Sone E.D."/>
            <person name="Koren S."/>
            <person name="Silverstein K.A.T."/>
            <person name="Beckman K.B."/>
            <person name="Gohl D.M."/>
        </authorList>
    </citation>
    <scope>NUCLEOTIDE SEQUENCE</scope>
    <source>
        <strain evidence="11">Duluth1</strain>
        <tissue evidence="11">Whole animal</tissue>
    </source>
</reference>
<dbReference type="GO" id="GO:0004930">
    <property type="term" value="F:G protein-coupled receptor activity"/>
    <property type="evidence" value="ECO:0007669"/>
    <property type="project" value="UniProtKB-KW"/>
</dbReference>
<comment type="caution">
    <text evidence="11">The sequence shown here is derived from an EMBL/GenBank/DDBJ whole genome shotgun (WGS) entry which is preliminary data.</text>
</comment>
<dbReference type="Pfam" id="PF00001">
    <property type="entry name" value="7tm_1"/>
    <property type="match status" value="1"/>
</dbReference>
<dbReference type="SMART" id="SM01381">
    <property type="entry name" value="7TM_GPCR_Srsx"/>
    <property type="match status" value="1"/>
</dbReference>
<reference evidence="11" key="2">
    <citation type="submission" date="2020-11" db="EMBL/GenBank/DDBJ databases">
        <authorList>
            <person name="McCartney M.A."/>
            <person name="Auch B."/>
            <person name="Kono T."/>
            <person name="Mallez S."/>
            <person name="Becker A."/>
            <person name="Gohl D.M."/>
            <person name="Silverstein K.A.T."/>
            <person name="Koren S."/>
            <person name="Bechman K.B."/>
            <person name="Herman A."/>
            <person name="Abrahante J.E."/>
            <person name="Garbe J."/>
        </authorList>
    </citation>
    <scope>NUCLEOTIDE SEQUENCE</scope>
    <source>
        <strain evidence="11">Duluth1</strain>
        <tissue evidence="11">Whole animal</tissue>
    </source>
</reference>
<keyword evidence="6 8" id="KW-0675">Receptor</keyword>
<organism evidence="11 12">
    <name type="scientific">Dreissena polymorpha</name>
    <name type="common">Zebra mussel</name>
    <name type="synonym">Mytilus polymorpha</name>
    <dbReference type="NCBI Taxonomy" id="45954"/>
    <lineage>
        <taxon>Eukaryota</taxon>
        <taxon>Metazoa</taxon>
        <taxon>Spiralia</taxon>
        <taxon>Lophotrochozoa</taxon>
        <taxon>Mollusca</taxon>
        <taxon>Bivalvia</taxon>
        <taxon>Autobranchia</taxon>
        <taxon>Heteroconchia</taxon>
        <taxon>Euheterodonta</taxon>
        <taxon>Imparidentia</taxon>
        <taxon>Neoheterodontei</taxon>
        <taxon>Myida</taxon>
        <taxon>Dreissenoidea</taxon>
        <taxon>Dreissenidae</taxon>
        <taxon>Dreissena</taxon>
    </lineage>
</organism>
<evidence type="ECO:0000256" key="3">
    <source>
        <dbReference type="ARBA" id="ARBA00022989"/>
    </source>
</evidence>